<dbReference type="Pfam" id="PF03372">
    <property type="entry name" value="Exo_endo_phos"/>
    <property type="match status" value="1"/>
</dbReference>
<dbReference type="PANTHER" id="PTHR43250">
    <property type="entry name" value="EXODEOXYRIBONUCLEASE III"/>
    <property type="match status" value="1"/>
</dbReference>
<feature type="active site" description="Proton donor/acceptor" evidence="6">
    <location>
        <position position="153"/>
    </location>
</feature>
<feature type="domain" description="Endonuclease/exonuclease/phosphatase" evidence="9">
    <location>
        <begin position="4"/>
        <end position="255"/>
    </location>
</feature>
<feature type="active site" evidence="6">
    <location>
        <position position="112"/>
    </location>
</feature>
<accession>A0A1E5QR08</accession>
<dbReference type="PROSITE" id="PS51435">
    <property type="entry name" value="AP_NUCLEASE_F1_4"/>
    <property type="match status" value="1"/>
</dbReference>
<evidence type="ECO:0000256" key="8">
    <source>
        <dbReference type="PIRSR" id="PIRSR604808-3"/>
    </source>
</evidence>
<keyword evidence="7" id="KW-0464">Manganese</keyword>
<evidence type="ECO:0000256" key="5">
    <source>
        <dbReference type="ARBA" id="ARBA00022842"/>
    </source>
</evidence>
<proteinExistence type="inferred from homology"/>
<dbReference type="Gene3D" id="3.60.10.10">
    <property type="entry name" value="Endonuclease/exonuclease/phosphatase"/>
    <property type="match status" value="1"/>
</dbReference>
<feature type="binding site" evidence="7">
    <location>
        <position position="34"/>
    </location>
    <ligand>
        <name>Mg(2+)</name>
        <dbReference type="ChEBI" id="CHEBI:18420"/>
        <label>1</label>
    </ligand>
</feature>
<dbReference type="InterPro" id="IPR005135">
    <property type="entry name" value="Endo/exonuclease/phosphatase"/>
</dbReference>
<comment type="cofactor">
    <cofactor evidence="1">
        <name>Mn(2+)</name>
        <dbReference type="ChEBI" id="CHEBI:29035"/>
    </cofactor>
</comment>
<evidence type="ECO:0000256" key="2">
    <source>
        <dbReference type="ARBA" id="ARBA00007092"/>
    </source>
</evidence>
<dbReference type="SUPFAM" id="SSF56219">
    <property type="entry name" value="DNase I-like"/>
    <property type="match status" value="1"/>
</dbReference>
<dbReference type="GO" id="GO:0046872">
    <property type="term" value="F:metal ion binding"/>
    <property type="evidence" value="ECO:0007669"/>
    <property type="project" value="UniProtKB-KW"/>
</dbReference>
<feature type="binding site" evidence="7">
    <location>
        <position position="255"/>
    </location>
    <ligand>
        <name>Mg(2+)</name>
        <dbReference type="ChEBI" id="CHEBI:18420"/>
        <label>1</label>
    </ligand>
</feature>
<evidence type="ECO:0000256" key="6">
    <source>
        <dbReference type="PIRSR" id="PIRSR604808-1"/>
    </source>
</evidence>
<feature type="site" description="Important for catalytic activity" evidence="8">
    <location>
        <position position="225"/>
    </location>
</feature>
<dbReference type="InterPro" id="IPR037493">
    <property type="entry name" value="ExoIII-like"/>
</dbReference>
<feature type="binding site" evidence="7">
    <location>
        <position position="155"/>
    </location>
    <ligand>
        <name>Mg(2+)</name>
        <dbReference type="ChEBI" id="CHEBI:18420"/>
        <label>1</label>
    </ligand>
</feature>
<dbReference type="STRING" id="1781255.BH720_01260"/>
<dbReference type="EMBL" id="MJGC01000016">
    <property type="protein sequence ID" value="OEJ77086.1"/>
    <property type="molecule type" value="Genomic_DNA"/>
</dbReference>
<dbReference type="GO" id="GO:0004519">
    <property type="term" value="F:endonuclease activity"/>
    <property type="evidence" value="ECO:0007669"/>
    <property type="project" value="InterPro"/>
</dbReference>
<dbReference type="CDD" id="cd09086">
    <property type="entry name" value="ExoIII-like_AP-endo"/>
    <property type="match status" value="1"/>
</dbReference>
<keyword evidence="4" id="KW-0378">Hydrolase</keyword>
<feature type="site" description="Interaction with DNA substrate" evidence="8">
    <location>
        <position position="255"/>
    </location>
</feature>
<organism evidence="10">
    <name type="scientific">Desertifilum tharense IPPAS B-1220</name>
    <dbReference type="NCBI Taxonomy" id="1781255"/>
    <lineage>
        <taxon>Bacteria</taxon>
        <taxon>Bacillati</taxon>
        <taxon>Cyanobacteriota</taxon>
        <taxon>Cyanophyceae</taxon>
        <taxon>Desertifilales</taxon>
        <taxon>Desertifilaceae</taxon>
        <taxon>Desertifilum</taxon>
    </lineage>
</organism>
<protein>
    <submittedName>
        <fullName evidence="10">Exodeoxyribonuclease III</fullName>
    </submittedName>
</protein>
<dbReference type="PANTHER" id="PTHR43250:SF2">
    <property type="entry name" value="EXODEOXYRIBONUCLEASE III"/>
    <property type="match status" value="1"/>
</dbReference>
<feature type="active site" description="Proton acceptor" evidence="6">
    <location>
        <position position="255"/>
    </location>
</feature>
<comment type="caution">
    <text evidence="10">The sequence shown here is derived from an EMBL/GenBank/DDBJ whole genome shotgun (WGS) entry which is preliminary data.</text>
</comment>
<dbReference type="GO" id="GO:0003677">
    <property type="term" value="F:DNA binding"/>
    <property type="evidence" value="ECO:0007669"/>
    <property type="project" value="InterPro"/>
</dbReference>
<comment type="similarity">
    <text evidence="2">Belongs to the DNA repair enzymes AP/ExoA family.</text>
</comment>
<evidence type="ECO:0000256" key="4">
    <source>
        <dbReference type="ARBA" id="ARBA00022801"/>
    </source>
</evidence>
<dbReference type="GO" id="GO:0008311">
    <property type="term" value="F:double-stranded DNA 3'-5' DNA exonuclease activity"/>
    <property type="evidence" value="ECO:0007669"/>
    <property type="project" value="InterPro"/>
</dbReference>
<dbReference type="InterPro" id="IPR020848">
    <property type="entry name" value="AP_endonuclease_F1_CS"/>
</dbReference>
<evidence type="ECO:0000259" key="9">
    <source>
        <dbReference type="Pfam" id="PF03372"/>
    </source>
</evidence>
<dbReference type="GO" id="GO:0006281">
    <property type="term" value="P:DNA repair"/>
    <property type="evidence" value="ECO:0007669"/>
    <property type="project" value="InterPro"/>
</dbReference>
<feature type="binding site" evidence="7">
    <location>
        <position position="153"/>
    </location>
    <ligand>
        <name>Mg(2+)</name>
        <dbReference type="ChEBI" id="CHEBI:18420"/>
        <label>1</label>
    </ligand>
</feature>
<sequence>MKIATWNVNSVRTRLEHVTNWLLANPVEVLCLQETKVIDADFPRSPFTELGYHPAVCGQKSYNGVAILSRLPLEEVTVGFTPQLGEATVGEFDVQKRLISATVAGVRVISVYIPNGADYGSEKYLYKLHWLKLLREYLQRTLKDYPDLCICGDYNIAPDDRDIHFTTEPNRPVTGTTEVERQAFKDLLALGLGDAFRKFNAEAEQYSWWDYRAAAFRRNLGWRIDHHLLSHPLYEKAIACTIDVTPRQWTKPSDHTPVVVEF</sequence>
<reference evidence="10" key="1">
    <citation type="submission" date="2016-09" db="EMBL/GenBank/DDBJ databases">
        <title>Draft genome of thermotolerant cyanobacterium Desertifilum sp. strain IPPAS B-1220.</title>
        <authorList>
            <person name="Sinetova M.A."/>
            <person name="Bolakhan K."/>
            <person name="Zayadan B.K."/>
            <person name="Mironov K.S."/>
            <person name="Ustinova V."/>
            <person name="Kupriyanova E.V."/>
            <person name="Sidorov R.A."/>
            <person name="Skrypnik A.N."/>
            <person name="Gogoleva N.E."/>
            <person name="Gogolev Y.V."/>
            <person name="Los D.A."/>
        </authorList>
    </citation>
    <scope>NUCLEOTIDE SEQUENCE [LARGE SCALE GENOMIC DNA]</scope>
    <source>
        <strain evidence="10">IPPAS B-1220</strain>
    </source>
</reference>
<dbReference type="InterPro" id="IPR004808">
    <property type="entry name" value="AP_endonuc_1"/>
</dbReference>
<dbReference type="NCBIfam" id="TIGR00195">
    <property type="entry name" value="exoDNase_III"/>
    <property type="match status" value="1"/>
</dbReference>
<evidence type="ECO:0000256" key="7">
    <source>
        <dbReference type="PIRSR" id="PIRSR604808-2"/>
    </source>
</evidence>
<keyword evidence="3 7" id="KW-0479">Metal-binding</keyword>
<dbReference type="PROSITE" id="PS00728">
    <property type="entry name" value="AP_NUCLEASE_F1_3"/>
    <property type="match status" value="1"/>
</dbReference>
<gene>
    <name evidence="10" type="ORF">BH720_01260</name>
</gene>
<dbReference type="NCBIfam" id="TIGR00633">
    <property type="entry name" value="xth"/>
    <property type="match status" value="1"/>
</dbReference>
<feature type="binding site" evidence="7">
    <location>
        <position position="7"/>
    </location>
    <ligand>
        <name>Mg(2+)</name>
        <dbReference type="ChEBI" id="CHEBI:18420"/>
        <label>1</label>
    </ligand>
</feature>
<dbReference type="InterPro" id="IPR036691">
    <property type="entry name" value="Endo/exonu/phosph_ase_sf"/>
</dbReference>
<feature type="site" description="Transition state stabilizer" evidence="8">
    <location>
        <position position="155"/>
    </location>
</feature>
<dbReference type="OrthoDB" id="9803914at2"/>
<feature type="binding site" evidence="7">
    <location>
        <position position="254"/>
    </location>
    <ligand>
        <name>Mg(2+)</name>
        <dbReference type="ChEBI" id="CHEBI:18420"/>
        <label>1</label>
    </ligand>
</feature>
<name>A0A1E5QR08_9CYAN</name>
<dbReference type="AlphaFoldDB" id="A0A1E5QR08"/>
<keyword evidence="5 7" id="KW-0460">Magnesium</keyword>
<evidence type="ECO:0000313" key="10">
    <source>
        <dbReference type="EMBL" id="OEJ77086.1"/>
    </source>
</evidence>
<comment type="cofactor">
    <cofactor evidence="7">
        <name>Mg(2+)</name>
        <dbReference type="ChEBI" id="CHEBI:18420"/>
    </cofactor>
    <cofactor evidence="7">
        <name>Mn(2+)</name>
        <dbReference type="ChEBI" id="CHEBI:29035"/>
    </cofactor>
    <text evidence="7">Probably binds two magnesium or manganese ions per subunit.</text>
</comment>
<evidence type="ECO:0000256" key="3">
    <source>
        <dbReference type="ARBA" id="ARBA00022723"/>
    </source>
</evidence>
<evidence type="ECO:0000256" key="1">
    <source>
        <dbReference type="ARBA" id="ARBA00001936"/>
    </source>
</evidence>